<evidence type="ECO:0000256" key="1">
    <source>
        <dbReference type="ARBA" id="ARBA00023239"/>
    </source>
</evidence>
<dbReference type="GO" id="GO:0008932">
    <property type="term" value="F:lytic endotransglycosylase activity"/>
    <property type="evidence" value="ECO:0007669"/>
    <property type="project" value="UniProtKB-UniRule"/>
</dbReference>
<accession>A0A4R5E1L9</accession>
<keyword evidence="1 3" id="KW-0456">Lyase</keyword>
<dbReference type="CDD" id="cd22268">
    <property type="entry name" value="DPBB_RlpA-like"/>
    <property type="match status" value="1"/>
</dbReference>
<dbReference type="InterPro" id="IPR036908">
    <property type="entry name" value="RlpA-like_sf"/>
</dbReference>
<dbReference type="AlphaFoldDB" id="A0A4R5E1L9"/>
<comment type="caution">
    <text evidence="6">The sequence shown here is derived from an EMBL/GenBank/DDBJ whole genome shotgun (WGS) entry which is preliminary data.</text>
</comment>
<feature type="signal peptide" evidence="3">
    <location>
        <begin position="1"/>
        <end position="22"/>
    </location>
</feature>
<dbReference type="PANTHER" id="PTHR34183:SF1">
    <property type="entry name" value="ENDOLYTIC PEPTIDOGLYCAN TRANSGLYCOSYLASE RLPA"/>
    <property type="match status" value="1"/>
</dbReference>
<dbReference type="HAMAP" id="MF_02071">
    <property type="entry name" value="RlpA"/>
    <property type="match status" value="1"/>
</dbReference>
<dbReference type="EC" id="4.2.2.-" evidence="3"/>
<dbReference type="Pfam" id="PF03330">
    <property type="entry name" value="DPBB_1"/>
    <property type="match status" value="1"/>
</dbReference>
<comment type="function">
    <text evidence="3">Lytic transglycosylase with a strong preference for naked glycan strands that lack stem peptides.</text>
</comment>
<feature type="chain" id="PRO_5021049633" description="Probable endolytic peptidoglycan transglycosylase RlpA" evidence="3">
    <location>
        <begin position="23"/>
        <end position="155"/>
    </location>
</feature>
<dbReference type="GO" id="GO:0000270">
    <property type="term" value="P:peptidoglycan metabolic process"/>
    <property type="evidence" value="ECO:0007669"/>
    <property type="project" value="UniProtKB-UniRule"/>
</dbReference>
<keyword evidence="2 3" id="KW-0961">Cell wall biogenesis/degradation</keyword>
<dbReference type="RefSeq" id="WP_131956722.1">
    <property type="nucleotide sequence ID" value="NZ_SMFL01000001.1"/>
</dbReference>
<dbReference type="Proteomes" id="UP000294850">
    <property type="component" value="Unassembled WGS sequence"/>
</dbReference>
<keyword evidence="7" id="KW-1185">Reference proteome</keyword>
<evidence type="ECO:0000313" key="7">
    <source>
        <dbReference type="Proteomes" id="UP000294850"/>
    </source>
</evidence>
<reference evidence="6 7" key="1">
    <citation type="submission" date="2019-03" db="EMBL/GenBank/DDBJ databases">
        <title>Dyadobacter AR-3-6 sp. nov., isolated from arctic soil.</title>
        <authorList>
            <person name="Chaudhary D.K."/>
        </authorList>
    </citation>
    <scope>NUCLEOTIDE SEQUENCE [LARGE SCALE GENOMIC DNA]</scope>
    <source>
        <strain evidence="6 7">AR-3-6</strain>
    </source>
</reference>
<gene>
    <name evidence="3" type="primary">rlpA</name>
    <name evidence="6" type="ORF">E0F88_03640</name>
</gene>
<evidence type="ECO:0000256" key="4">
    <source>
        <dbReference type="RuleBase" id="RU003495"/>
    </source>
</evidence>
<organism evidence="6 7">
    <name type="scientific">Dyadobacter psychrotolerans</name>
    <dbReference type="NCBI Taxonomy" id="2541721"/>
    <lineage>
        <taxon>Bacteria</taxon>
        <taxon>Pseudomonadati</taxon>
        <taxon>Bacteroidota</taxon>
        <taxon>Cytophagia</taxon>
        <taxon>Cytophagales</taxon>
        <taxon>Spirosomataceae</taxon>
        <taxon>Dyadobacter</taxon>
    </lineage>
</organism>
<evidence type="ECO:0000256" key="3">
    <source>
        <dbReference type="HAMAP-Rule" id="MF_02071"/>
    </source>
</evidence>
<evidence type="ECO:0000256" key="2">
    <source>
        <dbReference type="ARBA" id="ARBA00023316"/>
    </source>
</evidence>
<dbReference type="Gene3D" id="2.40.40.10">
    <property type="entry name" value="RlpA-like domain"/>
    <property type="match status" value="1"/>
</dbReference>
<dbReference type="InterPro" id="IPR034718">
    <property type="entry name" value="RlpA"/>
</dbReference>
<dbReference type="InterPro" id="IPR009009">
    <property type="entry name" value="RlpA-like_DPBB"/>
</dbReference>
<feature type="domain" description="RlpA-like protein double-psi beta-barrel" evidence="5">
    <location>
        <begin position="29"/>
        <end position="118"/>
    </location>
</feature>
<evidence type="ECO:0000259" key="5">
    <source>
        <dbReference type="Pfam" id="PF03330"/>
    </source>
</evidence>
<protein>
    <recommendedName>
        <fullName evidence="3">Probable endolytic peptidoglycan transglycosylase RlpA</fullName>
        <ecNumber evidence="3">4.2.2.-</ecNumber>
    </recommendedName>
</protein>
<dbReference type="OrthoDB" id="9779128at2"/>
<proteinExistence type="inferred from homology"/>
<name>A0A4R5E1L9_9BACT</name>
<dbReference type="SUPFAM" id="SSF50685">
    <property type="entry name" value="Barwin-like endoglucanases"/>
    <property type="match status" value="1"/>
</dbReference>
<keyword evidence="3" id="KW-0732">Signal</keyword>
<dbReference type="NCBIfam" id="TIGR00413">
    <property type="entry name" value="rlpA"/>
    <property type="match status" value="1"/>
</dbReference>
<comment type="similarity">
    <text evidence="3 4">Belongs to the RlpA family.</text>
</comment>
<dbReference type="InterPro" id="IPR012997">
    <property type="entry name" value="RplA"/>
</dbReference>
<dbReference type="GO" id="GO:0071555">
    <property type="term" value="P:cell wall organization"/>
    <property type="evidence" value="ECO:0007669"/>
    <property type="project" value="UniProtKB-KW"/>
</dbReference>
<dbReference type="PANTHER" id="PTHR34183">
    <property type="entry name" value="ENDOLYTIC PEPTIDOGLYCAN TRANSGLYCOSYLASE RLPA"/>
    <property type="match status" value="1"/>
</dbReference>
<dbReference type="EMBL" id="SMFL01000001">
    <property type="protein sequence ID" value="TDE18641.1"/>
    <property type="molecule type" value="Genomic_DNA"/>
</dbReference>
<evidence type="ECO:0000313" key="6">
    <source>
        <dbReference type="EMBL" id="TDE18641.1"/>
    </source>
</evidence>
<sequence length="155" mass="17212" precursor="true">MTYPRILILFLFALAWQPDTFAQVSLGKTETGRASYYSSRFHGRKTSFGEIHKSTELSAAHRSYPHNTMLEITNLDNDKKVIVRVNDRGPYSKSRLVDISKEAANVLGIVAKGIGNVAVRVVGMEGMVLLDKDEEIDPSSGKIMAMKNKVKALIK</sequence>